<proteinExistence type="predicted"/>
<evidence type="ECO:0000313" key="2">
    <source>
        <dbReference type="Proteomes" id="UP000594638"/>
    </source>
</evidence>
<dbReference type="EMBL" id="CACTIH010009140">
    <property type="protein sequence ID" value="CAA3025684.1"/>
    <property type="molecule type" value="Genomic_DNA"/>
</dbReference>
<evidence type="ECO:0000313" key="1">
    <source>
        <dbReference type="EMBL" id="CAA3025684.1"/>
    </source>
</evidence>
<dbReference type="Gramene" id="OE9A046894T1">
    <property type="protein sequence ID" value="OE9A046894C1"/>
    <property type="gene ID" value="OE9A046894"/>
</dbReference>
<protein>
    <submittedName>
        <fullName evidence="1">Protein translation factor SUI1 homolog 1</fullName>
    </submittedName>
</protein>
<keyword evidence="2" id="KW-1185">Reference proteome</keyword>
<name>A0A8S0V4J3_OLEEU</name>
<gene>
    <name evidence="1" type="ORF">OLEA9_A046894</name>
</gene>
<dbReference type="AlphaFoldDB" id="A0A8S0V4J3"/>
<comment type="caution">
    <text evidence="1">The sequence shown here is derived from an EMBL/GenBank/DDBJ whole genome shotgun (WGS) entry which is preliminary data.</text>
</comment>
<accession>A0A8S0V4J3</accession>
<reference evidence="1 2" key="1">
    <citation type="submission" date="2019-12" db="EMBL/GenBank/DDBJ databases">
        <authorList>
            <person name="Alioto T."/>
            <person name="Alioto T."/>
            <person name="Gomez Garrido J."/>
        </authorList>
    </citation>
    <scope>NUCLEOTIDE SEQUENCE [LARGE SCALE GENOMIC DNA]</scope>
</reference>
<dbReference type="Proteomes" id="UP000594638">
    <property type="component" value="Unassembled WGS sequence"/>
</dbReference>
<sequence>MSWIQYLFRKMNIRDIVLVTILLMLQQKLALSGDELFFLELTLTIRWILRDIIKGGNNYPIVQLKLKSVYDRRKM</sequence>
<organism evidence="1 2">
    <name type="scientific">Olea europaea subsp. europaea</name>
    <dbReference type="NCBI Taxonomy" id="158383"/>
    <lineage>
        <taxon>Eukaryota</taxon>
        <taxon>Viridiplantae</taxon>
        <taxon>Streptophyta</taxon>
        <taxon>Embryophyta</taxon>
        <taxon>Tracheophyta</taxon>
        <taxon>Spermatophyta</taxon>
        <taxon>Magnoliopsida</taxon>
        <taxon>eudicotyledons</taxon>
        <taxon>Gunneridae</taxon>
        <taxon>Pentapetalae</taxon>
        <taxon>asterids</taxon>
        <taxon>lamiids</taxon>
        <taxon>Lamiales</taxon>
        <taxon>Oleaceae</taxon>
        <taxon>Oleeae</taxon>
        <taxon>Olea</taxon>
    </lineage>
</organism>